<dbReference type="InterPro" id="IPR018484">
    <property type="entry name" value="FGGY_N"/>
</dbReference>
<feature type="domain" description="Carbohydrate kinase FGGY N-terminal" evidence="10">
    <location>
        <begin position="1"/>
        <end position="240"/>
    </location>
</feature>
<dbReference type="PIRSF" id="PIRSF000538">
    <property type="entry name" value="GlpK"/>
    <property type="match status" value="1"/>
</dbReference>
<feature type="site" description="Important for activity" evidence="8">
    <location>
        <position position="6"/>
    </location>
</feature>
<evidence type="ECO:0000256" key="8">
    <source>
        <dbReference type="HAMAP-Rule" id="MF_02220"/>
    </source>
</evidence>
<evidence type="ECO:0000256" key="3">
    <source>
        <dbReference type="ARBA" id="ARBA00022679"/>
    </source>
</evidence>
<keyword evidence="2 8" id="KW-0859">Xylose metabolism</keyword>
<dbReference type="PROSITE" id="PS00933">
    <property type="entry name" value="FGGY_KINASES_1"/>
    <property type="match status" value="1"/>
</dbReference>
<protein>
    <recommendedName>
        <fullName evidence="8 9">Xylulose kinase</fullName>
        <shortName evidence="8 9">Xylulokinase</shortName>
        <ecNumber evidence="8 9">2.7.1.17</ecNumber>
    </recommendedName>
</protein>
<keyword evidence="13" id="KW-1185">Reference proteome</keyword>
<evidence type="ECO:0000259" key="10">
    <source>
        <dbReference type="Pfam" id="PF00370"/>
    </source>
</evidence>
<feature type="binding site" evidence="8">
    <location>
        <begin position="77"/>
        <end position="78"/>
    </location>
    <ligand>
        <name>substrate</name>
    </ligand>
</feature>
<dbReference type="CDD" id="cd07808">
    <property type="entry name" value="ASKHA_NBD_FGGY_EcXK-like"/>
    <property type="match status" value="1"/>
</dbReference>
<dbReference type="SUPFAM" id="SSF53067">
    <property type="entry name" value="Actin-like ATPase domain"/>
    <property type="match status" value="2"/>
</dbReference>
<organism evidence="12 13">
    <name type="scientific">Marinomonas vulgaris</name>
    <dbReference type="NCBI Taxonomy" id="2823372"/>
    <lineage>
        <taxon>Bacteria</taxon>
        <taxon>Pseudomonadati</taxon>
        <taxon>Pseudomonadota</taxon>
        <taxon>Gammaproteobacteria</taxon>
        <taxon>Oceanospirillales</taxon>
        <taxon>Oceanospirillaceae</taxon>
        <taxon>Marinomonas</taxon>
    </lineage>
</organism>
<evidence type="ECO:0000313" key="12">
    <source>
        <dbReference type="EMBL" id="MBR7889433.1"/>
    </source>
</evidence>
<evidence type="ECO:0000256" key="9">
    <source>
        <dbReference type="RuleBase" id="RU364073"/>
    </source>
</evidence>
<dbReference type="InterPro" id="IPR000577">
    <property type="entry name" value="Carb_kinase_FGGY"/>
</dbReference>
<evidence type="ECO:0000259" key="11">
    <source>
        <dbReference type="Pfam" id="PF02782"/>
    </source>
</evidence>
<gene>
    <name evidence="8 9 12" type="primary">xylB</name>
    <name evidence="12" type="ORF">J9B83_10820</name>
</gene>
<dbReference type="EMBL" id="JAGSSV010000013">
    <property type="protein sequence ID" value="MBR7889433.1"/>
    <property type="molecule type" value="Genomic_DNA"/>
</dbReference>
<evidence type="ECO:0000256" key="5">
    <source>
        <dbReference type="ARBA" id="ARBA00022777"/>
    </source>
</evidence>
<evidence type="ECO:0000256" key="1">
    <source>
        <dbReference type="ARBA" id="ARBA00009156"/>
    </source>
</evidence>
<keyword evidence="3 8" id="KW-0808">Transferase</keyword>
<dbReference type="PANTHER" id="PTHR43095:SF6">
    <property type="entry name" value="XYLULOSE KINASE"/>
    <property type="match status" value="1"/>
</dbReference>
<name>A0ABS5HCQ6_9GAMM</name>
<feature type="active site" description="Proton acceptor" evidence="8">
    <location>
        <position position="233"/>
    </location>
</feature>
<keyword evidence="6 8" id="KW-0067">ATP-binding</keyword>
<keyword evidence="4 8" id="KW-0547">Nucleotide-binding</keyword>
<dbReference type="InterPro" id="IPR050406">
    <property type="entry name" value="FGGY_Carb_Kinase"/>
</dbReference>
<dbReference type="HAMAP" id="MF_02220">
    <property type="entry name" value="XylB"/>
    <property type="match status" value="1"/>
</dbReference>
<keyword evidence="5 8" id="KW-0418">Kinase</keyword>
<comment type="function">
    <text evidence="8">Catalyzes the phosphorylation of D-xylulose to D-xylulose 5-phosphate.</text>
</comment>
<dbReference type="InterPro" id="IPR018483">
    <property type="entry name" value="Carb_kinase_FGGY_CS"/>
</dbReference>
<dbReference type="Proteomes" id="UP000679722">
    <property type="component" value="Unassembled WGS sequence"/>
</dbReference>
<proteinExistence type="inferred from homology"/>
<evidence type="ECO:0000256" key="4">
    <source>
        <dbReference type="ARBA" id="ARBA00022741"/>
    </source>
</evidence>
<accession>A0ABS5HCQ6</accession>
<evidence type="ECO:0000256" key="6">
    <source>
        <dbReference type="ARBA" id="ARBA00022840"/>
    </source>
</evidence>
<comment type="caution">
    <text evidence="12">The sequence shown here is derived from an EMBL/GenBank/DDBJ whole genome shotgun (WGS) entry which is preliminary data.</text>
</comment>
<dbReference type="GO" id="GO:0004856">
    <property type="term" value="F:D-xylulokinase activity"/>
    <property type="evidence" value="ECO:0007669"/>
    <property type="project" value="UniProtKB-EC"/>
</dbReference>
<dbReference type="EC" id="2.7.1.17" evidence="8 9"/>
<dbReference type="Pfam" id="PF00370">
    <property type="entry name" value="FGGY_N"/>
    <property type="match status" value="1"/>
</dbReference>
<sequence length="496" mass="53400">MYLGLDLGTSGIKGVVIDDKGTVLAQESASLTVSSPQPTWSEQDPLSWWQACVEVIAQLQDRLDLGKLKAVGLSGQMHGATLLNKQGEVLRPCILWNDGRSQAQCDALMAECPELMTRSGNLAMPGFTAPKIRWVQDNEPDIFAQLAYVLLPKDYLMYRLTGLMTTDCSDAAGTLWLNPETRQWDDILLAATGLTQSNMPTVHEGSDLIGHLSPSVAEELGLPLLPIVAGGGDNAAGAVGMGITSPGQGFISLGTSGVYFSVSESHKANPQNTVHAFCHALPHRWHQMGVTLSAANSLAWLAKLLDKSVPELLDALEDSDMLRTNVLFLPYISGERTPHNDPFANGQFVGLTNNTTTEAMTLAVLEGVAFSLLDCQNALHSAGSSVEALSLIGGGARSALWRQIIANVLNKILVYRDGGDVGPGLGAARLALLGEQQSQGQDLEALIAQHCTMPEILEEHHPEESTQDYYQEKYALYQSLYQATKGLNLRLSQLTL</sequence>
<dbReference type="Gene3D" id="3.30.420.40">
    <property type="match status" value="2"/>
</dbReference>
<dbReference type="RefSeq" id="WP_211536760.1">
    <property type="nucleotide sequence ID" value="NZ_JAGSSV010000013.1"/>
</dbReference>
<evidence type="ECO:0000313" key="13">
    <source>
        <dbReference type="Proteomes" id="UP000679722"/>
    </source>
</evidence>
<dbReference type="InterPro" id="IPR006000">
    <property type="entry name" value="Xylulokinase"/>
</dbReference>
<feature type="domain" description="Carbohydrate kinase FGGY C-terminal" evidence="11">
    <location>
        <begin position="250"/>
        <end position="432"/>
    </location>
</feature>
<dbReference type="InterPro" id="IPR018485">
    <property type="entry name" value="FGGY_C"/>
</dbReference>
<comment type="catalytic activity">
    <reaction evidence="8 9">
        <text>D-xylulose + ATP = D-xylulose 5-phosphate + ADP + H(+)</text>
        <dbReference type="Rhea" id="RHEA:10964"/>
        <dbReference type="ChEBI" id="CHEBI:15378"/>
        <dbReference type="ChEBI" id="CHEBI:17140"/>
        <dbReference type="ChEBI" id="CHEBI:30616"/>
        <dbReference type="ChEBI" id="CHEBI:57737"/>
        <dbReference type="ChEBI" id="CHEBI:456216"/>
        <dbReference type="EC" id="2.7.1.17"/>
    </reaction>
</comment>
<dbReference type="InterPro" id="IPR043129">
    <property type="entry name" value="ATPase_NBD"/>
</dbReference>
<dbReference type="Pfam" id="PF02782">
    <property type="entry name" value="FGGY_C"/>
    <property type="match status" value="1"/>
</dbReference>
<dbReference type="PANTHER" id="PTHR43095">
    <property type="entry name" value="SUGAR KINASE"/>
    <property type="match status" value="1"/>
</dbReference>
<evidence type="ECO:0000256" key="2">
    <source>
        <dbReference type="ARBA" id="ARBA00022629"/>
    </source>
</evidence>
<comment type="similarity">
    <text evidence="1 8 9">Belongs to the FGGY kinase family.</text>
</comment>
<keyword evidence="7 8" id="KW-0119">Carbohydrate metabolism</keyword>
<dbReference type="NCBIfam" id="TIGR01312">
    <property type="entry name" value="XylB"/>
    <property type="match status" value="1"/>
</dbReference>
<evidence type="ECO:0000256" key="7">
    <source>
        <dbReference type="ARBA" id="ARBA00023277"/>
    </source>
</evidence>
<reference evidence="13" key="1">
    <citation type="submission" date="2023-07" db="EMBL/GenBank/DDBJ databases">
        <title>Marinomonas vulgaris A79, complete genome.</title>
        <authorList>
            <person name="Ying J.-J."/>
        </authorList>
    </citation>
    <scope>NUCLEOTIDE SEQUENCE [LARGE SCALE GENOMIC DNA]</scope>
    <source>
        <strain evidence="13">A79</strain>
    </source>
</reference>